<feature type="compositionally biased region" description="Low complexity" evidence="1">
    <location>
        <begin position="1648"/>
        <end position="1662"/>
    </location>
</feature>
<feature type="compositionally biased region" description="Basic and acidic residues" evidence="1">
    <location>
        <begin position="1336"/>
        <end position="1346"/>
    </location>
</feature>
<feature type="compositionally biased region" description="Polar residues" evidence="1">
    <location>
        <begin position="1467"/>
        <end position="1482"/>
    </location>
</feature>
<evidence type="ECO:0000313" key="2">
    <source>
        <dbReference type="EMBL" id="KFG29693.1"/>
    </source>
</evidence>
<feature type="compositionally biased region" description="Polar residues" evidence="1">
    <location>
        <begin position="7"/>
        <end position="16"/>
    </location>
</feature>
<feature type="region of interest" description="Disordered" evidence="1">
    <location>
        <begin position="161"/>
        <end position="222"/>
    </location>
</feature>
<feature type="compositionally biased region" description="Polar residues" evidence="1">
    <location>
        <begin position="1099"/>
        <end position="1108"/>
    </location>
</feature>
<feature type="region of interest" description="Disordered" evidence="1">
    <location>
        <begin position="651"/>
        <end position="690"/>
    </location>
</feature>
<feature type="region of interest" description="Disordered" evidence="1">
    <location>
        <begin position="1"/>
        <end position="30"/>
    </location>
</feature>
<feature type="compositionally biased region" description="Basic and acidic residues" evidence="1">
    <location>
        <begin position="1693"/>
        <end position="1712"/>
    </location>
</feature>
<feature type="region of interest" description="Disordered" evidence="1">
    <location>
        <begin position="461"/>
        <end position="494"/>
    </location>
</feature>
<feature type="compositionally biased region" description="Low complexity" evidence="1">
    <location>
        <begin position="323"/>
        <end position="340"/>
    </location>
</feature>
<feature type="compositionally biased region" description="Polar residues" evidence="1">
    <location>
        <begin position="1605"/>
        <end position="1622"/>
    </location>
</feature>
<feature type="region of interest" description="Disordered" evidence="1">
    <location>
        <begin position="1047"/>
        <end position="1112"/>
    </location>
</feature>
<sequence length="1822" mass="197628">MMRASAPTFSPQNHSIDNQHHYPPQSVVDSIPSPPCFPLSTVGAPPGTVETSGGRLLERRNAFMETLLLEGNEPFSGIRQRRIRNHRERPSPALRHHNAGFQVPSQAAPFRSGIHYVNPRRPASHIASGRRRKCGTVVPQQTILSGSSICASSLPNYPESCRPIPSDSTEDLRLSTPHGNHALSAVPVASLDDDTPRGSSNSLGRNACPKLHSHRSVSTDEGLTWPLQNKSVVPGVASSALTASPFLTGVTNERKFHCVFPFSCEEPTKGKTSHTANAMTSENGRTQTQRLRHTAALPIASGLTVGDARRFTGGMTSVSTLIPGSAQQASPESPSSAGQGVTSQNATPQGDAEHSKGRCHSSSSFPSRPKEARKSAATSDQSLLPPVRRSVSREKTPSQYPFSLTQNGSSIFPGNAPALAPDTFLKSTRTDKTASDTNSQKIRTNPISGFSVRRFSVPFAGDTSSSPVQSDTPFLDESSCSTVNASPPVSGERTRLVRTGETASFGEREKRLVGTTVTTCASHPSPVDMPRVPSHFRRMGIGASFRMHGEVTANMESGFFAYPPDTPVTERERNEVDAQDSHLPLSVTNTRASDGDVGTCSKPGSRAQPPISPYLFESCAASTNTLPQSQAPHAWGFQEQHLFSPLSTRNVRNSQDQKGQYSTVEGGLSDSPDPVNRWLDGGSSTEEQNNQKTLLRQENRLADQHGAIHFLPAAGVPSFSSSGRQEVPQGPLHYAQSGDFAYCRNLPVLTATSETWDWDSGLQFGQHSRGPARLPAFRDEVNSINDSGTQPDAFEPFLDENREVPEGIFLPGGLWIPSPEEHGPQVETVLPDTGEFMEDTRYRIFVHSQQQPPHSTRSRIRAAPASVFWPQAVCLKLRENRSLLCHPSHTDSEETLRIDGIKDFAFVSHHEHVKESEAENHGDGNQTSSGYYRRQLLQQLSLKKSREAEGERRRNKAARVPCYPRNEGCGSETHALETNTDAVTQCSRPPQTVQHFDSGSPQKAARGKAFLECSRNNATLRTSGGSLCGKAPINLCLQDDGGSGIGDIEPLSRQTEGDKRSQAAAAPKVKQGTWLTPRDMPQQGGSCAQSPKRNDDQKTLGTSSVRYSHTNKRWLKNTQDAFALRSQSNTPKSGIVLSWQSSKVLQRSEDRPQEGQLKSLAHAGSTQRGPNGKACFSRLMNIEGNRETRGTNAGVTGENDAHTLFDDSASLAKRPGNFDRNRQHLQKSYRRPLRQHLRYNEEWPRMPLYATAHACLWEYTLCPWCETRSASSSLSSSGSDEGENEAGLALHLCRRPEEAQTHHSATRNSTAVEAGLPASARGDGTPLFRWNISSTAEKKPLSRETDPLGETAANSVDNTAPPATRYSTTSYSSCESPARVWKTFEGKKRSDERKPVSAAKKLERPHFFRPTQPSIHAPATGQNTCVSAASQAMGRDGPRSENAMDVSSSFSVRRHLFRYPRPERNKTCSAGTKVSEQHQSGPYATTAAAPRLRYAAVLGASTSTGIGLLCSPELSLDAGAPLAQMRQTAAPSGLKSPQKKVAAISSTLPKVDSPCDPTRAKTAENEVSAGQTVKHGFRTGRGPSRSVEGGSPGSQKPISLLGKIGQQQRPQRTADSGETSAPPQCAGVAVGHKTTAATNMRKSSQDTLRSSACSSLRSSASAVDSPRSVRATTSPNDGIPVTAQQAKEVWNMRSKELHREGQTEKVKEHDLQRNVAGSTGNRPSEQTEMEEVEKECSAPNLGNHPRRDDRPEGEEHSGTPDSKPPPQPELASSAAARVPSTHRRDASMKSSHERLRKTAGDRRSSPSSSVQPLWRQRQSKMK</sequence>
<feature type="region of interest" description="Disordered" evidence="1">
    <location>
        <begin position="316"/>
        <end position="409"/>
    </location>
</feature>
<proteinExistence type="predicted"/>
<name>A0A086JC25_TOXGO</name>
<feature type="region of interest" description="Disordered" evidence="1">
    <location>
        <begin position="1297"/>
        <end position="1372"/>
    </location>
</feature>
<gene>
    <name evidence="2" type="ORF">TGDOM2_252395</name>
</gene>
<dbReference type="VEuPathDB" id="ToxoDB:TGDOM2_252395"/>
<organism evidence="2 3">
    <name type="scientific">Toxoplasma gondii GAB2-2007-GAL-DOM2</name>
    <dbReference type="NCBI Taxonomy" id="1130820"/>
    <lineage>
        <taxon>Eukaryota</taxon>
        <taxon>Sar</taxon>
        <taxon>Alveolata</taxon>
        <taxon>Apicomplexa</taxon>
        <taxon>Conoidasida</taxon>
        <taxon>Coccidia</taxon>
        <taxon>Eucoccidiorida</taxon>
        <taxon>Eimeriorina</taxon>
        <taxon>Sarcocystidae</taxon>
        <taxon>Toxoplasma</taxon>
    </lineage>
</organism>
<evidence type="ECO:0000313" key="3">
    <source>
        <dbReference type="Proteomes" id="UP000028837"/>
    </source>
</evidence>
<feature type="compositionally biased region" description="Polar residues" evidence="1">
    <location>
        <begin position="397"/>
        <end position="409"/>
    </location>
</feature>
<feature type="compositionally biased region" description="Polar residues" evidence="1">
    <location>
        <begin position="1302"/>
        <end position="1311"/>
    </location>
</feature>
<feature type="region of interest" description="Disordered" evidence="1">
    <location>
        <begin position="267"/>
        <end position="289"/>
    </location>
</feature>
<feature type="compositionally biased region" description="Polar residues" evidence="1">
    <location>
        <begin position="1715"/>
        <end position="1726"/>
    </location>
</feature>
<feature type="compositionally biased region" description="Polar residues" evidence="1">
    <location>
        <begin position="273"/>
        <end position="289"/>
    </location>
</feature>
<dbReference type="OrthoDB" id="10334150at2759"/>
<dbReference type="Proteomes" id="UP000028837">
    <property type="component" value="Unassembled WGS sequence"/>
</dbReference>
<feature type="region of interest" description="Disordered" evidence="1">
    <location>
        <begin position="944"/>
        <end position="964"/>
    </location>
</feature>
<feature type="region of interest" description="Disordered" evidence="1">
    <location>
        <begin position="1146"/>
        <end position="1172"/>
    </location>
</feature>
<feature type="region of interest" description="Disordered" evidence="1">
    <location>
        <begin position="1547"/>
        <end position="1822"/>
    </location>
</feature>
<evidence type="ECO:0000256" key="1">
    <source>
        <dbReference type="SAM" id="MobiDB-lite"/>
    </source>
</evidence>
<dbReference type="EMBL" id="AHZU02001703">
    <property type="protein sequence ID" value="KFG29693.1"/>
    <property type="molecule type" value="Genomic_DNA"/>
</dbReference>
<feature type="compositionally biased region" description="Basic and acidic residues" evidence="1">
    <location>
        <begin position="1745"/>
        <end position="1758"/>
    </location>
</feature>
<feature type="region of interest" description="Disordered" evidence="1">
    <location>
        <begin position="586"/>
        <end position="609"/>
    </location>
</feature>
<protein>
    <submittedName>
        <fullName evidence="2">Uncharacterized protein</fullName>
    </submittedName>
</protein>
<feature type="compositionally biased region" description="Polar residues" evidence="1">
    <location>
        <begin position="651"/>
        <end position="663"/>
    </location>
</feature>
<feature type="region of interest" description="Disordered" evidence="1">
    <location>
        <begin position="1463"/>
        <end position="1482"/>
    </location>
</feature>
<feature type="compositionally biased region" description="Polar residues" evidence="1">
    <location>
        <begin position="1635"/>
        <end position="1647"/>
    </location>
</feature>
<feature type="compositionally biased region" description="Basic and acidic residues" evidence="1">
    <location>
        <begin position="1782"/>
        <end position="1804"/>
    </location>
</feature>
<reference evidence="2 3" key="1">
    <citation type="submission" date="2014-02" db="EMBL/GenBank/DDBJ databases">
        <authorList>
            <person name="Sibley D."/>
            <person name="Venepally P."/>
            <person name="Karamycheva S."/>
            <person name="Hadjithomas M."/>
            <person name="Khan A."/>
            <person name="Brunk B."/>
            <person name="Roos D."/>
            <person name="Caler E."/>
            <person name="Lorenzi H."/>
        </authorList>
    </citation>
    <scope>NUCLEOTIDE SEQUENCE [LARGE SCALE GENOMIC DNA]</scope>
    <source>
        <strain evidence="2 3">GAB2-2007-GAL-DOM2</strain>
    </source>
</reference>
<feature type="compositionally biased region" description="Polar residues" evidence="1">
    <location>
        <begin position="462"/>
        <end position="487"/>
    </location>
</feature>
<accession>A0A086JC25</accession>
<comment type="caution">
    <text evidence="2">The sequence shown here is derived from an EMBL/GenBank/DDBJ whole genome shotgun (WGS) entry which is preliminary data.</text>
</comment>